<name>A0ABD3PRP6_9STRA</name>
<evidence type="ECO:0000313" key="1">
    <source>
        <dbReference type="EMBL" id="KAL3788895.1"/>
    </source>
</evidence>
<keyword evidence="2" id="KW-1185">Reference proteome</keyword>
<reference evidence="1 2" key="1">
    <citation type="journal article" date="2020" name="G3 (Bethesda)">
        <title>Improved Reference Genome for Cyclotella cryptica CCMP332, a Model for Cell Wall Morphogenesis, Salinity Adaptation, and Lipid Production in Diatoms (Bacillariophyta).</title>
        <authorList>
            <person name="Roberts W.R."/>
            <person name="Downey K.M."/>
            <person name="Ruck E.C."/>
            <person name="Traller J.C."/>
            <person name="Alverson A.J."/>
        </authorList>
    </citation>
    <scope>NUCLEOTIDE SEQUENCE [LARGE SCALE GENOMIC DNA]</scope>
    <source>
        <strain evidence="1 2">CCMP332</strain>
    </source>
</reference>
<dbReference type="Proteomes" id="UP001516023">
    <property type="component" value="Unassembled WGS sequence"/>
</dbReference>
<protein>
    <submittedName>
        <fullName evidence="1">Uncharacterized protein</fullName>
    </submittedName>
</protein>
<evidence type="ECO:0000313" key="2">
    <source>
        <dbReference type="Proteomes" id="UP001516023"/>
    </source>
</evidence>
<accession>A0ABD3PRP6</accession>
<dbReference type="EMBL" id="JABMIG020000150">
    <property type="protein sequence ID" value="KAL3788895.1"/>
    <property type="molecule type" value="Genomic_DNA"/>
</dbReference>
<proteinExistence type="predicted"/>
<dbReference type="AlphaFoldDB" id="A0ABD3PRP6"/>
<organism evidence="1 2">
    <name type="scientific">Cyclotella cryptica</name>
    <dbReference type="NCBI Taxonomy" id="29204"/>
    <lineage>
        <taxon>Eukaryota</taxon>
        <taxon>Sar</taxon>
        <taxon>Stramenopiles</taxon>
        <taxon>Ochrophyta</taxon>
        <taxon>Bacillariophyta</taxon>
        <taxon>Coscinodiscophyceae</taxon>
        <taxon>Thalassiosirophycidae</taxon>
        <taxon>Stephanodiscales</taxon>
        <taxon>Stephanodiscaceae</taxon>
        <taxon>Cyclotella</taxon>
    </lineage>
</organism>
<sequence length="179" mass="20181">MMNEGRSTSESYGSDLLVDWPQRNGSDANITKPRTRITFSEYSHVRSYYNDPTYRKNKSYSSSDLKRFQVEAAREGIRIHQLVTSLDVQSGAAIHKLIGLELLSREELIGIEHLVSGKVAVKVVYERRAHSVLVLNAQEQLRAEKNVRALDTVQLLAKVAMKRSSKNVEKARLRGALAV</sequence>
<comment type="caution">
    <text evidence="1">The sequence shown here is derived from an EMBL/GenBank/DDBJ whole genome shotgun (WGS) entry which is preliminary data.</text>
</comment>
<gene>
    <name evidence="1" type="ORF">HJC23_002649</name>
</gene>